<comment type="similarity">
    <text evidence="2 15">Belongs to the IlvD/Edd family.</text>
</comment>
<comment type="catalytic activity">
    <reaction evidence="15">
        <text>(2R,3R)-2,3-dihydroxy-3-methylpentanoate = (S)-3-methyl-2-oxopentanoate + H2O</text>
        <dbReference type="Rhea" id="RHEA:27694"/>
        <dbReference type="ChEBI" id="CHEBI:15377"/>
        <dbReference type="ChEBI" id="CHEBI:35146"/>
        <dbReference type="ChEBI" id="CHEBI:49258"/>
        <dbReference type="EC" id="4.2.1.9"/>
    </reaction>
</comment>
<dbReference type="GO" id="GO:0000287">
    <property type="term" value="F:magnesium ion binding"/>
    <property type="evidence" value="ECO:0007669"/>
    <property type="project" value="UniProtKB-UniRule"/>
</dbReference>
<dbReference type="PANTHER" id="PTHR43661:SF3">
    <property type="entry name" value="D-XYLONATE DEHYDRATASE YAGF-RELATED"/>
    <property type="match status" value="1"/>
</dbReference>
<dbReference type="HAMAP" id="MF_00012">
    <property type="entry name" value="IlvD"/>
    <property type="match status" value="1"/>
</dbReference>
<dbReference type="FunFam" id="3.50.30.80:FF:000001">
    <property type="entry name" value="Dihydroxy-acid dehydratase"/>
    <property type="match status" value="1"/>
</dbReference>
<keyword evidence="5 15" id="KW-0479">Metal-binding</keyword>
<keyword evidence="9 15" id="KW-0456">Lyase</keyword>
<comment type="function">
    <text evidence="15">Functions in the biosynthesis of branched-chain amino acids. Catalyzes the dehydration of (2R,3R)-2,3-dihydroxy-3-methylpentanoate (2,3-dihydroxy-3-methylvalerate) into 2-oxo-3-methylpentanoate (2-oxo-3-methylvalerate) and of (2R)-2,3-dihydroxy-3-methylbutanoate (2,3-dihydroxyisovalerate) into 2-oxo-3-methylbutanoate (2-oxoisovalerate), the penultimate precursor to L-isoleucine and L-valine, respectively.</text>
</comment>
<evidence type="ECO:0000256" key="9">
    <source>
        <dbReference type="ARBA" id="ARBA00023239"/>
    </source>
</evidence>
<comment type="catalytic activity">
    <reaction evidence="11">
        <text>(2R)-2,3-dihydroxy-3-methylbutanoate = 3-methyl-2-oxobutanoate + H2O</text>
        <dbReference type="Rhea" id="RHEA:24809"/>
        <dbReference type="ChEBI" id="CHEBI:11851"/>
        <dbReference type="ChEBI" id="CHEBI:15377"/>
        <dbReference type="ChEBI" id="CHEBI:49072"/>
        <dbReference type="EC" id="4.2.1.9"/>
    </reaction>
    <physiologicalReaction direction="left-to-right" evidence="11">
        <dbReference type="Rhea" id="RHEA:24810"/>
    </physiologicalReaction>
</comment>
<evidence type="ECO:0000256" key="14">
    <source>
        <dbReference type="ARBA" id="ARBA00029490"/>
    </source>
</evidence>
<reference evidence="18 19" key="1">
    <citation type="submission" date="2018-06" db="EMBL/GenBank/DDBJ databases">
        <authorList>
            <consortium name="Pathogen Informatics"/>
            <person name="Doyle S."/>
        </authorList>
    </citation>
    <scope>NUCLEOTIDE SEQUENCE [LARGE SCALE GENOMIC DNA]</scope>
    <source>
        <strain evidence="18 19">NCTC11088</strain>
    </source>
</reference>
<evidence type="ECO:0000256" key="7">
    <source>
        <dbReference type="ARBA" id="ARBA00023004"/>
    </source>
</evidence>
<keyword evidence="10 15" id="KW-0100">Branched-chain amino acid biosynthesis</keyword>
<evidence type="ECO:0000256" key="12">
    <source>
        <dbReference type="ARBA" id="ARBA00029436"/>
    </source>
</evidence>
<evidence type="ECO:0000256" key="15">
    <source>
        <dbReference type="HAMAP-Rule" id="MF_00012"/>
    </source>
</evidence>
<evidence type="ECO:0000256" key="3">
    <source>
        <dbReference type="ARBA" id="ARBA00022605"/>
    </source>
</evidence>
<comment type="cofactor">
    <cofactor evidence="15">
        <name>[2Fe-2S] cluster</name>
        <dbReference type="ChEBI" id="CHEBI:190135"/>
    </cofactor>
    <text evidence="15">Binds 1 [2Fe-2S] cluster per subunit. This cluster acts as a Lewis acid cofactor.</text>
</comment>
<feature type="binding site" evidence="15">
    <location>
        <position position="120"/>
    </location>
    <ligand>
        <name>Mg(2+)</name>
        <dbReference type="ChEBI" id="CHEBI:18420"/>
    </ligand>
</feature>
<evidence type="ECO:0000256" key="6">
    <source>
        <dbReference type="ARBA" id="ARBA00022842"/>
    </source>
</evidence>
<keyword evidence="8 15" id="KW-0411">Iron-sulfur</keyword>
<feature type="domain" description="Dihydroxy-acid/6-phosphogluconate dehydratase N-terminal" evidence="16">
    <location>
        <begin position="31"/>
        <end position="346"/>
    </location>
</feature>
<dbReference type="NCBIfam" id="NF002068">
    <property type="entry name" value="PRK00911.1"/>
    <property type="match status" value="1"/>
</dbReference>
<dbReference type="Proteomes" id="UP000254777">
    <property type="component" value="Unassembled WGS sequence"/>
</dbReference>
<feature type="binding site" description="via carbamate group" evidence="15">
    <location>
        <position position="121"/>
    </location>
    <ligand>
        <name>Mg(2+)</name>
        <dbReference type="ChEBI" id="CHEBI:18420"/>
    </ligand>
</feature>
<dbReference type="Pfam" id="PF24877">
    <property type="entry name" value="ILV_EDD_C"/>
    <property type="match status" value="1"/>
</dbReference>
<dbReference type="InterPro" id="IPR042096">
    <property type="entry name" value="Dihydro-acid_dehy_C"/>
</dbReference>
<comment type="subunit">
    <text evidence="15">Homodimer.</text>
</comment>
<dbReference type="GO" id="GO:0009097">
    <property type="term" value="P:isoleucine biosynthetic process"/>
    <property type="evidence" value="ECO:0007669"/>
    <property type="project" value="UniProtKB-UniRule"/>
</dbReference>
<evidence type="ECO:0000256" key="1">
    <source>
        <dbReference type="ARBA" id="ARBA00001946"/>
    </source>
</evidence>
<feature type="active site" description="Proton acceptor" evidence="15">
    <location>
        <position position="466"/>
    </location>
</feature>
<dbReference type="InterPro" id="IPR004404">
    <property type="entry name" value="DihydroxyA_deHydtase"/>
</dbReference>
<evidence type="ECO:0000256" key="8">
    <source>
        <dbReference type="ARBA" id="ARBA00023014"/>
    </source>
</evidence>
<dbReference type="InterPro" id="IPR037237">
    <property type="entry name" value="IlvD/EDD_N"/>
</dbReference>
<feature type="binding site" evidence="15">
    <location>
        <position position="78"/>
    </location>
    <ligand>
        <name>Mg(2+)</name>
        <dbReference type="ChEBI" id="CHEBI:18420"/>
    </ligand>
</feature>
<evidence type="ECO:0000256" key="11">
    <source>
        <dbReference type="ARBA" id="ARBA00029304"/>
    </source>
</evidence>
<feature type="domain" description="Dihydroxy-acid/6-phosphogluconate dehydratase C-terminal" evidence="17">
    <location>
        <begin position="356"/>
        <end position="546"/>
    </location>
</feature>
<feature type="binding site" evidence="15">
    <location>
        <position position="440"/>
    </location>
    <ligand>
        <name>Mg(2+)</name>
        <dbReference type="ChEBI" id="CHEBI:18420"/>
    </ligand>
</feature>
<dbReference type="Gene3D" id="3.50.30.80">
    <property type="entry name" value="IlvD/EDD C-terminal domain-like"/>
    <property type="match status" value="1"/>
</dbReference>
<evidence type="ECO:0000313" key="19">
    <source>
        <dbReference type="Proteomes" id="UP000254777"/>
    </source>
</evidence>
<comment type="pathway">
    <text evidence="13 15">Amino-acid biosynthesis; L-isoleucine biosynthesis; L-isoleucine from 2-oxobutanoate: step 3/4.</text>
</comment>
<dbReference type="UniPathway" id="UPA00047">
    <property type="reaction ID" value="UER00057"/>
</dbReference>
<name>A0A379DD78_9FIRM</name>
<accession>A0A379DD78</accession>
<keyword evidence="3 15" id="KW-0028">Amino-acid biosynthesis</keyword>
<dbReference type="SUPFAM" id="SSF143975">
    <property type="entry name" value="IlvD/EDD N-terminal domain-like"/>
    <property type="match status" value="1"/>
</dbReference>
<keyword evidence="7 15" id="KW-0408">Iron</keyword>
<dbReference type="PROSITE" id="PS00886">
    <property type="entry name" value="ILVD_EDD_1"/>
    <property type="match status" value="1"/>
</dbReference>
<dbReference type="SUPFAM" id="SSF52016">
    <property type="entry name" value="LeuD/IlvD-like"/>
    <property type="match status" value="1"/>
</dbReference>
<comment type="cofactor">
    <cofactor evidence="1 15">
        <name>Mg(2+)</name>
        <dbReference type="ChEBI" id="CHEBI:18420"/>
    </cofactor>
</comment>
<evidence type="ECO:0000256" key="5">
    <source>
        <dbReference type="ARBA" id="ARBA00022723"/>
    </source>
</evidence>
<dbReference type="InterPro" id="IPR056740">
    <property type="entry name" value="ILV_EDD_C"/>
</dbReference>
<comment type="caution">
    <text evidence="15">Lacks conserved residue(s) required for the propagation of feature annotation.</text>
</comment>
<organism evidence="18 19">
    <name type="scientific">Peptoniphilus indolicus</name>
    <dbReference type="NCBI Taxonomy" id="33030"/>
    <lineage>
        <taxon>Bacteria</taxon>
        <taxon>Bacillati</taxon>
        <taxon>Bacillota</taxon>
        <taxon>Tissierellia</taxon>
        <taxon>Tissierellales</taxon>
        <taxon>Peptoniphilaceae</taxon>
        <taxon>Peptoniphilus</taxon>
    </lineage>
</organism>
<dbReference type="EC" id="4.2.1.9" evidence="14 15"/>
<dbReference type="NCBIfam" id="TIGR00110">
    <property type="entry name" value="ilvD"/>
    <property type="match status" value="1"/>
</dbReference>
<dbReference type="GO" id="GO:0004160">
    <property type="term" value="F:dihydroxy-acid dehydratase activity"/>
    <property type="evidence" value="ECO:0007669"/>
    <property type="project" value="UniProtKB-UniRule"/>
</dbReference>
<dbReference type="Pfam" id="PF00920">
    <property type="entry name" value="ILVD_EDD_N"/>
    <property type="match status" value="1"/>
</dbReference>
<dbReference type="PANTHER" id="PTHR43661">
    <property type="entry name" value="D-XYLONATE DEHYDRATASE"/>
    <property type="match status" value="1"/>
</dbReference>
<proteinExistence type="inferred from homology"/>
<sequence>MKSELAKSGLTKAPHRALLKATGLTDEEISKPFVGIVNSFNEIVPGHVGLREISEAVKRGVLAEGGTPLEFPAIAVCDGISMNHEGMKYSLVSREVICDSIEIMARAHSLDALVLIPSCDKVVPAMLMAAARVNIPSIIISGGPMLAGKFNGENADITTVFEAVGKVANNKMNCDDLKCLEESACPTCGSCSGMFTANSMNCMTEALGMALNGNASIPAVYADRKRLAKYAGMKIMELLKKDLKPRDIMTKKAFHNALTVDMALGCSTNTVLHLTAIAHEAGVDINLDLINEISSKTPNLCKLSPAGNHYMEDLHLSGGVKAVMNELSKMDLINLDTKTVYGTDMRSTLVEKKNSEVIRDFTNPYSNEGGIKVLRGNLAPDGAVIKKSAVDASVKVFEGSAKVYNSEDEAVSAILSGKIVAGDVVVIRYEGPKGGPGMREMLTPTAALSGMNLDKDVCLLTDGRFSGGTRGFCIGHISPEAYEGGMMGLIEDGDTIKIDLEKSTLDVVMDEVEYTKRRENFEPLKKQVDGYLSKYVKLVSSADKGAICS</sequence>
<dbReference type="GO" id="GO:0009099">
    <property type="term" value="P:L-valine biosynthetic process"/>
    <property type="evidence" value="ECO:0007669"/>
    <property type="project" value="UniProtKB-UniRule"/>
</dbReference>
<evidence type="ECO:0000313" key="18">
    <source>
        <dbReference type="EMBL" id="SUB75946.1"/>
    </source>
</evidence>
<evidence type="ECO:0000259" key="17">
    <source>
        <dbReference type="Pfam" id="PF24877"/>
    </source>
</evidence>
<dbReference type="InterPro" id="IPR000581">
    <property type="entry name" value="ILV_EDD_N"/>
</dbReference>
<comment type="pathway">
    <text evidence="12 15">Amino-acid biosynthesis; L-valine biosynthesis; L-valine from pyruvate: step 3/4.</text>
</comment>
<dbReference type="AlphaFoldDB" id="A0A379DD78"/>
<evidence type="ECO:0000256" key="10">
    <source>
        <dbReference type="ARBA" id="ARBA00023304"/>
    </source>
</evidence>
<gene>
    <name evidence="15 18" type="primary">ilvD</name>
    <name evidence="18" type="ORF">NCTC11088_01753</name>
</gene>
<dbReference type="UniPathway" id="UPA00049">
    <property type="reaction ID" value="UER00061"/>
</dbReference>
<protein>
    <recommendedName>
        <fullName evidence="14 15">Dihydroxy-acid dehydratase</fullName>
        <shortName evidence="15">DAD</shortName>
        <ecNumber evidence="14 15">4.2.1.9</ecNumber>
    </recommendedName>
</protein>
<evidence type="ECO:0000259" key="16">
    <source>
        <dbReference type="Pfam" id="PF00920"/>
    </source>
</evidence>
<dbReference type="EMBL" id="UGTH01000001">
    <property type="protein sequence ID" value="SUB75946.1"/>
    <property type="molecule type" value="Genomic_DNA"/>
</dbReference>
<keyword evidence="4 15" id="KW-0001">2Fe-2S</keyword>
<dbReference type="GO" id="GO:0005829">
    <property type="term" value="C:cytosol"/>
    <property type="evidence" value="ECO:0007669"/>
    <property type="project" value="TreeGrafter"/>
</dbReference>
<dbReference type="RefSeq" id="WP_004821423.1">
    <property type="nucleotide sequence ID" value="NZ_UGTH01000001.1"/>
</dbReference>
<dbReference type="InterPro" id="IPR020558">
    <property type="entry name" value="DiOHA_6PGluconate_deHydtase_CS"/>
</dbReference>
<dbReference type="GO" id="GO:0051537">
    <property type="term" value="F:2 iron, 2 sulfur cluster binding"/>
    <property type="evidence" value="ECO:0007669"/>
    <property type="project" value="UniProtKB-UniRule"/>
</dbReference>
<dbReference type="PROSITE" id="PS00887">
    <property type="entry name" value="ILVD_EDD_2"/>
    <property type="match status" value="1"/>
</dbReference>
<evidence type="ECO:0000256" key="13">
    <source>
        <dbReference type="ARBA" id="ARBA00029437"/>
    </source>
</evidence>
<evidence type="ECO:0000256" key="4">
    <source>
        <dbReference type="ARBA" id="ARBA00022714"/>
    </source>
</evidence>
<keyword evidence="6 15" id="KW-0460">Magnesium</keyword>
<feature type="modified residue" description="N6-carboxylysine" evidence="15">
    <location>
        <position position="121"/>
    </location>
</feature>
<evidence type="ECO:0000256" key="2">
    <source>
        <dbReference type="ARBA" id="ARBA00006486"/>
    </source>
</evidence>